<organism evidence="2 3">
    <name type="scientific">Dichomitus squalens</name>
    <dbReference type="NCBI Taxonomy" id="114155"/>
    <lineage>
        <taxon>Eukaryota</taxon>
        <taxon>Fungi</taxon>
        <taxon>Dikarya</taxon>
        <taxon>Basidiomycota</taxon>
        <taxon>Agaricomycotina</taxon>
        <taxon>Agaricomycetes</taxon>
        <taxon>Polyporales</taxon>
        <taxon>Polyporaceae</taxon>
        <taxon>Dichomitus</taxon>
    </lineage>
</organism>
<sequence length="153" mass="17477">MRPIASCHPYLFFKQASHTMVSSIVAQTIADEASIRISNYWALSCSAAYIYEYLLTLDREIELFWGRKALVSVLFLLNRYLQLFCIVKQSIAIDTSIYGDSPRYDVQSLDSSLCSYFAFVEMPAACKSMATYRMPSFSRTLLSGPWSLEYEPL</sequence>
<dbReference type="AlphaFoldDB" id="A0A4Q9PAV5"/>
<proteinExistence type="predicted"/>
<dbReference type="EMBL" id="ML145282">
    <property type="protein sequence ID" value="TBU51840.1"/>
    <property type="molecule type" value="Genomic_DNA"/>
</dbReference>
<evidence type="ECO:0000313" key="2">
    <source>
        <dbReference type="EMBL" id="TBU51840.1"/>
    </source>
</evidence>
<protein>
    <recommendedName>
        <fullName evidence="1">DUF6533 domain-containing protein</fullName>
    </recommendedName>
</protein>
<dbReference type="InterPro" id="IPR045340">
    <property type="entry name" value="DUF6533"/>
</dbReference>
<feature type="domain" description="DUF6533" evidence="1">
    <location>
        <begin position="40"/>
        <end position="81"/>
    </location>
</feature>
<keyword evidence="3" id="KW-1185">Reference proteome</keyword>
<dbReference type="Proteomes" id="UP000292082">
    <property type="component" value="Unassembled WGS sequence"/>
</dbReference>
<accession>A0A4Q9PAV5</accession>
<name>A0A4Q9PAV5_9APHY</name>
<reference evidence="2 3" key="1">
    <citation type="submission" date="2019-01" db="EMBL/GenBank/DDBJ databases">
        <title>Draft genome sequences of three monokaryotic isolates of the white-rot basidiomycete fungus Dichomitus squalens.</title>
        <authorList>
            <consortium name="DOE Joint Genome Institute"/>
            <person name="Lopez S.C."/>
            <person name="Andreopoulos B."/>
            <person name="Pangilinan J."/>
            <person name="Lipzen A."/>
            <person name="Riley R."/>
            <person name="Ahrendt S."/>
            <person name="Ng V."/>
            <person name="Barry K."/>
            <person name="Daum C."/>
            <person name="Grigoriev I.V."/>
            <person name="Hilden K.S."/>
            <person name="Makela M.R."/>
            <person name="de Vries R.P."/>
        </authorList>
    </citation>
    <scope>NUCLEOTIDE SEQUENCE [LARGE SCALE GENOMIC DNA]</scope>
    <source>
        <strain evidence="2 3">CBS 464.89</strain>
    </source>
</reference>
<evidence type="ECO:0000313" key="3">
    <source>
        <dbReference type="Proteomes" id="UP000292082"/>
    </source>
</evidence>
<evidence type="ECO:0000259" key="1">
    <source>
        <dbReference type="Pfam" id="PF20151"/>
    </source>
</evidence>
<dbReference type="Pfam" id="PF20151">
    <property type="entry name" value="DUF6533"/>
    <property type="match status" value="1"/>
</dbReference>
<gene>
    <name evidence="2" type="ORF">BD310DRAFT_279435</name>
</gene>